<protein>
    <submittedName>
        <fullName evidence="7">ABC-type amino acid transport/signal transduction system, periplasmic component/domain</fullName>
    </submittedName>
</protein>
<dbReference type="InterPro" id="IPR001638">
    <property type="entry name" value="Solute-binding_3/MltF_N"/>
</dbReference>
<dbReference type="KEGG" id="wjo:FOL01_1983"/>
<evidence type="ECO:0000259" key="6">
    <source>
        <dbReference type="SMART" id="SM00062"/>
    </source>
</evidence>
<sequence>MKKTRIISYSIIIVLLIILAVVYFSKQKTTTQKDAFQSELKTKGKLTIGLEGTYSPYSYRKDGKLTGFEVEMGRAVAKEMGVKANFVPTKWDSLVAGLGSQKYDVVLNNISQTPARKKVYKFSDPYIYSKYVMITPENSDLAHLKDISGKKFAEGTGTNNEQVAKKYNAKLVSSGDFTTTLSLIRTGRAEGTINAAEAWYAYKKDNATDGLKYKDVSDEIDPVKISAMFNKKDPKTRAKFNKALATIREDGTLKELSNKYFGEDITKEQN</sequence>
<dbReference type="AlphaFoldDB" id="A0A1L6REE5"/>
<organism evidence="7 8">
    <name type="scientific">Weissella jogaejeotgali</name>
    <dbReference type="NCBI Taxonomy" id="1631871"/>
    <lineage>
        <taxon>Bacteria</taxon>
        <taxon>Bacillati</taxon>
        <taxon>Bacillota</taxon>
        <taxon>Bacilli</taxon>
        <taxon>Lactobacillales</taxon>
        <taxon>Lactobacillaceae</taxon>
        <taxon>Weissella</taxon>
    </lineage>
</organism>
<name>A0A1L6REE5_9LACO</name>
<dbReference type="Gene3D" id="3.40.190.10">
    <property type="entry name" value="Periplasmic binding protein-like II"/>
    <property type="match status" value="2"/>
</dbReference>
<feature type="domain" description="Solute-binding protein family 3/N-terminal" evidence="6">
    <location>
        <begin position="45"/>
        <end position="264"/>
    </location>
</feature>
<dbReference type="SMART" id="SM00062">
    <property type="entry name" value="PBPb"/>
    <property type="match status" value="1"/>
</dbReference>
<dbReference type="GO" id="GO:0030313">
    <property type="term" value="C:cell envelope"/>
    <property type="evidence" value="ECO:0007669"/>
    <property type="project" value="UniProtKB-SubCell"/>
</dbReference>
<keyword evidence="3" id="KW-0732">Signal</keyword>
<evidence type="ECO:0000256" key="3">
    <source>
        <dbReference type="ARBA" id="ARBA00022729"/>
    </source>
</evidence>
<dbReference type="EMBL" id="CP014332">
    <property type="protein sequence ID" value="APS42842.1"/>
    <property type="molecule type" value="Genomic_DNA"/>
</dbReference>
<evidence type="ECO:0000313" key="7">
    <source>
        <dbReference type="EMBL" id="APS42842.1"/>
    </source>
</evidence>
<keyword evidence="5" id="KW-1133">Transmembrane helix</keyword>
<dbReference type="OrthoDB" id="8613538at2"/>
<dbReference type="SUPFAM" id="SSF53850">
    <property type="entry name" value="Periplasmic binding protein-like II"/>
    <property type="match status" value="1"/>
</dbReference>
<proteinExistence type="inferred from homology"/>
<evidence type="ECO:0000256" key="1">
    <source>
        <dbReference type="ARBA" id="ARBA00004196"/>
    </source>
</evidence>
<dbReference type="Proteomes" id="UP000185473">
    <property type="component" value="Chromosome"/>
</dbReference>
<dbReference type="Pfam" id="PF00497">
    <property type="entry name" value="SBP_bac_3"/>
    <property type="match status" value="1"/>
</dbReference>
<accession>A0A1L6REE5</accession>
<comment type="subcellular location">
    <subcellularLocation>
        <location evidence="1">Cell envelope</location>
    </subcellularLocation>
</comment>
<gene>
    <name evidence="7" type="ORF">FOL01_1983</name>
</gene>
<dbReference type="PROSITE" id="PS01039">
    <property type="entry name" value="SBP_BACTERIAL_3"/>
    <property type="match status" value="1"/>
</dbReference>
<evidence type="ECO:0000256" key="5">
    <source>
        <dbReference type="SAM" id="Phobius"/>
    </source>
</evidence>
<keyword evidence="8" id="KW-1185">Reference proteome</keyword>
<keyword evidence="5" id="KW-0472">Membrane</keyword>
<dbReference type="RefSeq" id="WP_075270558.1">
    <property type="nucleotide sequence ID" value="NZ_CP014332.1"/>
</dbReference>
<keyword evidence="5" id="KW-0812">Transmembrane</keyword>
<dbReference type="PANTHER" id="PTHR35936">
    <property type="entry name" value="MEMBRANE-BOUND LYTIC MUREIN TRANSGLYCOSYLASE F"/>
    <property type="match status" value="1"/>
</dbReference>
<evidence type="ECO:0000256" key="2">
    <source>
        <dbReference type="ARBA" id="ARBA00010333"/>
    </source>
</evidence>
<dbReference type="PANTHER" id="PTHR35936:SF19">
    <property type="entry name" value="AMINO-ACID-BINDING PROTEIN YXEM-RELATED"/>
    <property type="match status" value="1"/>
</dbReference>
<reference evidence="7 8" key="1">
    <citation type="submission" date="2016-02" db="EMBL/GenBank/DDBJ databases">
        <title>Complete Genome Sequence of Weissella jogaejeotgali FOL01.</title>
        <authorList>
            <person name="Lee J.-H."/>
            <person name="Ku H.-J."/>
        </authorList>
    </citation>
    <scope>NUCLEOTIDE SEQUENCE [LARGE SCALE GENOMIC DNA]</scope>
    <source>
        <strain evidence="7 8">FOL01</strain>
    </source>
</reference>
<evidence type="ECO:0000313" key="8">
    <source>
        <dbReference type="Proteomes" id="UP000185473"/>
    </source>
</evidence>
<dbReference type="STRING" id="1631871.FOL01_1983"/>
<evidence type="ECO:0000256" key="4">
    <source>
        <dbReference type="RuleBase" id="RU003744"/>
    </source>
</evidence>
<dbReference type="InterPro" id="IPR018313">
    <property type="entry name" value="SBP_3_CS"/>
</dbReference>
<comment type="similarity">
    <text evidence="2 4">Belongs to the bacterial solute-binding protein 3 family.</text>
</comment>
<feature type="transmembrane region" description="Helical" evidence="5">
    <location>
        <begin position="6"/>
        <end position="24"/>
    </location>
</feature>